<proteinExistence type="predicted"/>
<dbReference type="Pfam" id="PF08520">
    <property type="entry name" value="Mitofissin"/>
    <property type="match status" value="1"/>
</dbReference>
<dbReference type="EMBL" id="KQ964554">
    <property type="protein sequence ID" value="KXN68938.1"/>
    <property type="molecule type" value="Genomic_DNA"/>
</dbReference>
<protein>
    <submittedName>
        <fullName evidence="1">DUF1748-domain-containing protein</fullName>
    </submittedName>
</protein>
<reference evidence="1 2" key="1">
    <citation type="journal article" date="2015" name="Genome Biol. Evol.">
        <title>Phylogenomic analyses indicate that early fungi evolved digesting cell walls of algal ancestors of land plants.</title>
        <authorList>
            <person name="Chang Y."/>
            <person name="Wang S."/>
            <person name="Sekimoto S."/>
            <person name="Aerts A.L."/>
            <person name="Choi C."/>
            <person name="Clum A."/>
            <person name="LaButti K.M."/>
            <person name="Lindquist E.A."/>
            <person name="Yee Ngan C."/>
            <person name="Ohm R.A."/>
            <person name="Salamov A.A."/>
            <person name="Grigoriev I.V."/>
            <person name="Spatafora J.W."/>
            <person name="Berbee M.L."/>
        </authorList>
    </citation>
    <scope>NUCLEOTIDE SEQUENCE [LARGE SCALE GENOMIC DNA]</scope>
    <source>
        <strain evidence="1 2">NRRL 28638</strain>
    </source>
</reference>
<dbReference type="PANTHER" id="PTHR28075:SF1">
    <property type="entry name" value="DUF1748-DOMAIN-CONTAINING PROTEIN"/>
    <property type="match status" value="1"/>
</dbReference>
<name>A0A137P1V5_CONC2</name>
<dbReference type="InterPro" id="IPR013726">
    <property type="entry name" value="Mitofissin"/>
</dbReference>
<dbReference type="PANTHER" id="PTHR28075">
    <property type="entry name" value="CHROMOSOME 16, WHOLE GENOME SHOTGUN SEQUENCE"/>
    <property type="match status" value="1"/>
</dbReference>
<dbReference type="OMA" id="NKEVGKW"/>
<sequence length="74" mass="8450">MSLTGKLIHLTADAVLVSAVLAGIRRSSGYTIKREEVPIEPKSYIDKYLDVGEWVIDQSIFFMSNSKFFERRKP</sequence>
<keyword evidence="2" id="KW-1185">Reference proteome</keyword>
<dbReference type="GO" id="GO:0000266">
    <property type="term" value="P:mitochondrial fission"/>
    <property type="evidence" value="ECO:0007669"/>
    <property type="project" value="EnsemblFungi"/>
</dbReference>
<dbReference type="Proteomes" id="UP000070444">
    <property type="component" value="Unassembled WGS sequence"/>
</dbReference>
<organism evidence="1 2">
    <name type="scientific">Conidiobolus coronatus (strain ATCC 28846 / CBS 209.66 / NRRL 28638)</name>
    <name type="common">Delacroixia coronata</name>
    <dbReference type="NCBI Taxonomy" id="796925"/>
    <lineage>
        <taxon>Eukaryota</taxon>
        <taxon>Fungi</taxon>
        <taxon>Fungi incertae sedis</taxon>
        <taxon>Zoopagomycota</taxon>
        <taxon>Entomophthoromycotina</taxon>
        <taxon>Entomophthoromycetes</taxon>
        <taxon>Entomophthorales</taxon>
        <taxon>Ancylistaceae</taxon>
        <taxon>Conidiobolus</taxon>
    </lineage>
</organism>
<evidence type="ECO:0000313" key="1">
    <source>
        <dbReference type="EMBL" id="KXN68938.1"/>
    </source>
</evidence>
<dbReference type="AlphaFoldDB" id="A0A137P1V5"/>
<accession>A0A137P1V5</accession>
<dbReference type="STRING" id="796925.A0A137P1V5"/>
<dbReference type="OrthoDB" id="16824at2759"/>
<gene>
    <name evidence="1" type="ORF">CONCODRAFT_79568</name>
</gene>
<dbReference type="GO" id="GO:0005758">
    <property type="term" value="C:mitochondrial intermembrane space"/>
    <property type="evidence" value="ECO:0007669"/>
    <property type="project" value="EnsemblFungi"/>
</dbReference>
<evidence type="ECO:0000313" key="2">
    <source>
        <dbReference type="Proteomes" id="UP000070444"/>
    </source>
</evidence>